<name>A0A9P6HRH9_9AGAM</name>
<accession>A0A9P6HRH9</accession>
<organism evidence="1 2">
    <name type="scientific">Thelephora terrestris</name>
    <dbReference type="NCBI Taxonomy" id="56493"/>
    <lineage>
        <taxon>Eukaryota</taxon>
        <taxon>Fungi</taxon>
        <taxon>Dikarya</taxon>
        <taxon>Basidiomycota</taxon>
        <taxon>Agaricomycotina</taxon>
        <taxon>Agaricomycetes</taxon>
        <taxon>Thelephorales</taxon>
        <taxon>Thelephoraceae</taxon>
        <taxon>Thelephora</taxon>
    </lineage>
</organism>
<evidence type="ECO:0000313" key="2">
    <source>
        <dbReference type="Proteomes" id="UP000736335"/>
    </source>
</evidence>
<protein>
    <submittedName>
        <fullName evidence="1">Uncharacterized protein</fullName>
    </submittedName>
</protein>
<sequence length="224" mass="23966">MSSSTPPTLYRSVSRHERVGISASDAIEVTLDPGTSKSRDGQRLCNSGTPGWHSGVIKISPSADFGLSALISEMCSWNTPLEPSSSPVTGYGVLVTPAPQAFTEMVISGSRQMRLVIWLYTQFEAHKRSLSPRSRCISRLLTQVSTFCWFNWKNHEGVVIVAVELGGANPNGVVSGEHSDVSAHPIVTLGYPEIQEPPRAAELVEIGGGLASGLKFEGEGASRT</sequence>
<reference evidence="1" key="2">
    <citation type="submission" date="2020-11" db="EMBL/GenBank/DDBJ databases">
        <authorList>
            <consortium name="DOE Joint Genome Institute"/>
            <person name="Kuo A."/>
            <person name="Miyauchi S."/>
            <person name="Kiss E."/>
            <person name="Drula E."/>
            <person name="Kohler A."/>
            <person name="Sanchez-Garcia M."/>
            <person name="Andreopoulos B."/>
            <person name="Barry K.W."/>
            <person name="Bonito G."/>
            <person name="Buee M."/>
            <person name="Carver A."/>
            <person name="Chen C."/>
            <person name="Cichocki N."/>
            <person name="Clum A."/>
            <person name="Culley D."/>
            <person name="Crous P.W."/>
            <person name="Fauchery L."/>
            <person name="Girlanda M."/>
            <person name="Hayes R."/>
            <person name="Keri Z."/>
            <person name="Labutti K."/>
            <person name="Lipzen A."/>
            <person name="Lombard V."/>
            <person name="Magnuson J."/>
            <person name="Maillard F."/>
            <person name="Morin E."/>
            <person name="Murat C."/>
            <person name="Nolan M."/>
            <person name="Ohm R."/>
            <person name="Pangilinan J."/>
            <person name="Pereira M."/>
            <person name="Perotto S."/>
            <person name="Peter M."/>
            <person name="Riley R."/>
            <person name="Sitrit Y."/>
            <person name="Stielow B."/>
            <person name="Szollosi G."/>
            <person name="Zifcakova L."/>
            <person name="Stursova M."/>
            <person name="Spatafora J.W."/>
            <person name="Tedersoo L."/>
            <person name="Vaario L.-M."/>
            <person name="Yamada A."/>
            <person name="Yan M."/>
            <person name="Wang P."/>
            <person name="Xu J."/>
            <person name="Bruns T."/>
            <person name="Baldrian P."/>
            <person name="Vilgalys R."/>
            <person name="Henrissat B."/>
            <person name="Grigoriev I.V."/>
            <person name="Hibbett D."/>
            <person name="Nagy L.G."/>
            <person name="Martin F.M."/>
        </authorList>
    </citation>
    <scope>NUCLEOTIDE SEQUENCE</scope>
    <source>
        <strain evidence="1">UH-Tt-Lm1</strain>
    </source>
</reference>
<dbReference type="Proteomes" id="UP000736335">
    <property type="component" value="Unassembled WGS sequence"/>
</dbReference>
<dbReference type="EMBL" id="WIUZ02000001">
    <property type="protein sequence ID" value="KAF9793056.1"/>
    <property type="molecule type" value="Genomic_DNA"/>
</dbReference>
<dbReference type="AlphaFoldDB" id="A0A9P6HRH9"/>
<proteinExistence type="predicted"/>
<evidence type="ECO:0000313" key="1">
    <source>
        <dbReference type="EMBL" id="KAF9793056.1"/>
    </source>
</evidence>
<reference evidence="1" key="1">
    <citation type="journal article" date="2020" name="Nat. Commun.">
        <title>Large-scale genome sequencing of mycorrhizal fungi provides insights into the early evolution of symbiotic traits.</title>
        <authorList>
            <person name="Miyauchi S."/>
            <person name="Kiss E."/>
            <person name="Kuo A."/>
            <person name="Drula E."/>
            <person name="Kohler A."/>
            <person name="Sanchez-Garcia M."/>
            <person name="Morin E."/>
            <person name="Andreopoulos B."/>
            <person name="Barry K.W."/>
            <person name="Bonito G."/>
            <person name="Buee M."/>
            <person name="Carver A."/>
            <person name="Chen C."/>
            <person name="Cichocki N."/>
            <person name="Clum A."/>
            <person name="Culley D."/>
            <person name="Crous P.W."/>
            <person name="Fauchery L."/>
            <person name="Girlanda M."/>
            <person name="Hayes R.D."/>
            <person name="Keri Z."/>
            <person name="LaButti K."/>
            <person name="Lipzen A."/>
            <person name="Lombard V."/>
            <person name="Magnuson J."/>
            <person name="Maillard F."/>
            <person name="Murat C."/>
            <person name="Nolan M."/>
            <person name="Ohm R.A."/>
            <person name="Pangilinan J."/>
            <person name="Pereira M.F."/>
            <person name="Perotto S."/>
            <person name="Peter M."/>
            <person name="Pfister S."/>
            <person name="Riley R."/>
            <person name="Sitrit Y."/>
            <person name="Stielow J.B."/>
            <person name="Szollosi G."/>
            <person name="Zifcakova L."/>
            <person name="Stursova M."/>
            <person name="Spatafora J.W."/>
            <person name="Tedersoo L."/>
            <person name="Vaario L.M."/>
            <person name="Yamada A."/>
            <person name="Yan M."/>
            <person name="Wang P."/>
            <person name="Xu J."/>
            <person name="Bruns T."/>
            <person name="Baldrian P."/>
            <person name="Vilgalys R."/>
            <person name="Dunand C."/>
            <person name="Henrissat B."/>
            <person name="Grigoriev I.V."/>
            <person name="Hibbett D."/>
            <person name="Nagy L.G."/>
            <person name="Martin F.M."/>
        </authorList>
    </citation>
    <scope>NUCLEOTIDE SEQUENCE</scope>
    <source>
        <strain evidence="1">UH-Tt-Lm1</strain>
    </source>
</reference>
<comment type="caution">
    <text evidence="1">The sequence shown here is derived from an EMBL/GenBank/DDBJ whole genome shotgun (WGS) entry which is preliminary data.</text>
</comment>
<gene>
    <name evidence="1" type="ORF">BJ322DRAFT_1016665</name>
</gene>
<keyword evidence="2" id="KW-1185">Reference proteome</keyword>